<comment type="caution">
    <text evidence="1">The sequence shown here is derived from an EMBL/GenBank/DDBJ whole genome shotgun (WGS) entry which is preliminary data.</text>
</comment>
<accession>A0AAW1R3L7</accession>
<dbReference type="PANTHER" id="PTHR28532">
    <property type="entry name" value="GEO13458P1"/>
    <property type="match status" value="1"/>
</dbReference>
<proteinExistence type="predicted"/>
<name>A0AAW1R3L7_9CHLO</name>
<dbReference type="AlphaFoldDB" id="A0AAW1R3L7"/>
<keyword evidence="2" id="KW-1185">Reference proteome</keyword>
<gene>
    <name evidence="1" type="ORF">WJX81_003717</name>
</gene>
<evidence type="ECO:0008006" key="3">
    <source>
        <dbReference type="Google" id="ProtNLM"/>
    </source>
</evidence>
<sequence>MGDFDAALHLEEQHQAEGQADGYRDGAAAGLREGRELGIRTGFDVADEVAFYDGCTKVWRRQQHAAPEAFPARAGKSIAAIEELVAGYPLGNPQDERLQDLIDELRAKFKVATAALGLREHYSLAQPTPRATFLDF</sequence>
<dbReference type="Proteomes" id="UP001445335">
    <property type="component" value="Unassembled WGS sequence"/>
</dbReference>
<organism evidence="1 2">
    <name type="scientific">Elliptochloris bilobata</name>
    <dbReference type="NCBI Taxonomy" id="381761"/>
    <lineage>
        <taxon>Eukaryota</taxon>
        <taxon>Viridiplantae</taxon>
        <taxon>Chlorophyta</taxon>
        <taxon>core chlorophytes</taxon>
        <taxon>Trebouxiophyceae</taxon>
        <taxon>Trebouxiophyceae incertae sedis</taxon>
        <taxon>Elliptochloris clade</taxon>
        <taxon>Elliptochloris</taxon>
    </lineage>
</organism>
<reference evidence="1 2" key="1">
    <citation type="journal article" date="2024" name="Nat. Commun.">
        <title>Phylogenomics reveals the evolutionary origins of lichenization in chlorophyte algae.</title>
        <authorList>
            <person name="Puginier C."/>
            <person name="Libourel C."/>
            <person name="Otte J."/>
            <person name="Skaloud P."/>
            <person name="Haon M."/>
            <person name="Grisel S."/>
            <person name="Petersen M."/>
            <person name="Berrin J.G."/>
            <person name="Delaux P.M."/>
            <person name="Dal Grande F."/>
            <person name="Keller J."/>
        </authorList>
    </citation>
    <scope>NUCLEOTIDE SEQUENCE [LARGE SCALE GENOMIC DNA]</scope>
    <source>
        <strain evidence="1 2">SAG 245.80</strain>
    </source>
</reference>
<dbReference type="EMBL" id="JALJOU010000051">
    <property type="protein sequence ID" value="KAK9828393.1"/>
    <property type="molecule type" value="Genomic_DNA"/>
</dbReference>
<dbReference type="PANTHER" id="PTHR28532:SF1">
    <property type="entry name" value="ORAL CANCER OVEREXPRESSED 1"/>
    <property type="match status" value="1"/>
</dbReference>
<evidence type="ECO:0000313" key="1">
    <source>
        <dbReference type="EMBL" id="KAK9828393.1"/>
    </source>
</evidence>
<protein>
    <recommendedName>
        <fullName evidence="3">Essential protein Yae1 N-terminal domain-containing protein</fullName>
    </recommendedName>
</protein>
<evidence type="ECO:0000313" key="2">
    <source>
        <dbReference type="Proteomes" id="UP001445335"/>
    </source>
</evidence>
<dbReference type="InterPro" id="IPR052436">
    <property type="entry name" value="LTO1_adapter"/>
</dbReference>